<keyword evidence="3" id="KW-1185">Reference proteome</keyword>
<comment type="caution">
    <text evidence="2">The sequence shown here is derived from an EMBL/GenBank/DDBJ whole genome shotgun (WGS) entry which is preliminary data.</text>
</comment>
<name>A0ABQ6GWQ6_9GAMM</name>
<dbReference type="RefSeq" id="WP_284245723.1">
    <property type="nucleotide sequence ID" value="NZ_BSST01000001.1"/>
</dbReference>
<dbReference type="Proteomes" id="UP001157186">
    <property type="component" value="Unassembled WGS sequence"/>
</dbReference>
<dbReference type="Pfam" id="PF00480">
    <property type="entry name" value="ROK"/>
    <property type="match status" value="1"/>
</dbReference>
<dbReference type="EMBL" id="BSST01000001">
    <property type="protein sequence ID" value="GLX79792.1"/>
    <property type="molecule type" value="Genomic_DNA"/>
</dbReference>
<dbReference type="Gene3D" id="3.30.420.40">
    <property type="match status" value="2"/>
</dbReference>
<organism evidence="2 3">
    <name type="scientific">Thalassotalea insulae</name>
    <dbReference type="NCBI Taxonomy" id="2056778"/>
    <lineage>
        <taxon>Bacteria</taxon>
        <taxon>Pseudomonadati</taxon>
        <taxon>Pseudomonadota</taxon>
        <taxon>Gammaproteobacteria</taxon>
        <taxon>Alteromonadales</taxon>
        <taxon>Colwelliaceae</taxon>
        <taxon>Thalassotalea</taxon>
    </lineage>
</organism>
<evidence type="ECO:0000313" key="3">
    <source>
        <dbReference type="Proteomes" id="UP001157186"/>
    </source>
</evidence>
<gene>
    <name evidence="2" type="ORF">tinsulaeT_31320</name>
</gene>
<proteinExistence type="inferred from homology"/>
<dbReference type="SUPFAM" id="SSF46785">
    <property type="entry name" value="Winged helix' DNA-binding domain"/>
    <property type="match status" value="1"/>
</dbReference>
<dbReference type="SUPFAM" id="SSF53067">
    <property type="entry name" value="Actin-like ATPase domain"/>
    <property type="match status" value="2"/>
</dbReference>
<dbReference type="PANTHER" id="PTHR18964">
    <property type="entry name" value="ROK (REPRESSOR, ORF, KINASE) FAMILY"/>
    <property type="match status" value="1"/>
</dbReference>
<evidence type="ECO:0008006" key="4">
    <source>
        <dbReference type="Google" id="ProtNLM"/>
    </source>
</evidence>
<comment type="similarity">
    <text evidence="1">Belongs to the ROK (NagC/XylR) family.</text>
</comment>
<dbReference type="PANTHER" id="PTHR18964:SF149">
    <property type="entry name" value="BIFUNCTIONAL UDP-N-ACETYLGLUCOSAMINE 2-EPIMERASE_N-ACETYLMANNOSAMINE KINASE"/>
    <property type="match status" value="1"/>
</dbReference>
<evidence type="ECO:0000313" key="2">
    <source>
        <dbReference type="EMBL" id="GLX79792.1"/>
    </source>
</evidence>
<reference evidence="2 3" key="1">
    <citation type="submission" date="2023-03" db="EMBL/GenBank/DDBJ databases">
        <title>Draft genome sequence of Thalassotalea insulae KCTC 62186T.</title>
        <authorList>
            <person name="Sawabe T."/>
        </authorList>
    </citation>
    <scope>NUCLEOTIDE SEQUENCE [LARGE SCALE GENOMIC DNA]</scope>
    <source>
        <strain evidence="2 3">KCTC 62186</strain>
    </source>
</reference>
<dbReference type="InterPro" id="IPR036388">
    <property type="entry name" value="WH-like_DNA-bd_sf"/>
</dbReference>
<evidence type="ECO:0000256" key="1">
    <source>
        <dbReference type="ARBA" id="ARBA00006479"/>
    </source>
</evidence>
<dbReference type="InterPro" id="IPR036390">
    <property type="entry name" value="WH_DNA-bd_sf"/>
</dbReference>
<accession>A0ABQ6GWQ6</accession>
<dbReference type="InterPro" id="IPR000600">
    <property type="entry name" value="ROK"/>
</dbReference>
<protein>
    <recommendedName>
        <fullName evidence="4">ROK family transcriptional regulator</fullName>
    </recommendedName>
</protein>
<dbReference type="InterPro" id="IPR043129">
    <property type="entry name" value="ATPase_NBD"/>
</dbReference>
<sequence length="399" mass="43896">MKGSNSKQNKALNLRLVLSEIVTQAPISRVEISRTTHLTKQTITNMVEELLSANLVIETGVKKEGAVGKPSKMLSINPEATYSLALRVFNDKIEAGIFSLLGQEIAVTEHSYLSGVLNEENLLAEIAKLYQELLVESQLSELNILGAGLSFVSQRHHDLSTYQYNLAFKQKLAEKLALPVASETTAAACAAFQMLYGEAKQLHSFVCVHISDVVEAAVVYDRKILLGQNGLTGAIGEMFVTPETDDKTAELGRLNDFVSLCSLKQALGKNFTSNEDLAQYCLANQDKLTPWFEQAAEPMRIAIHSLETILNCQTIIIGGDVSSWFLNKFITQLRPYIPSVSQYGDREVVRVIKTPNVEQVALKGAATLPLHAALSIENMQTLALPQFEKLTEVQALIFN</sequence>
<dbReference type="Gene3D" id="1.10.10.10">
    <property type="entry name" value="Winged helix-like DNA-binding domain superfamily/Winged helix DNA-binding domain"/>
    <property type="match status" value="1"/>
</dbReference>